<dbReference type="OrthoDB" id="557974at2"/>
<sequence length="154" mass="16864">MTSSAAYPNAPDLCADDYVIIGLATCFIKQEGEVHQVQIIEPIPSAALEALLKGIPTSYEMACATTVGAVLTGETAQIPAEFPPEVQLADDFNQRVFAAARTYKSRPNAQSHIALGTVFKDLNYSLERKRILNSERIISTEDNVKQHAYTHQVL</sequence>
<organism evidence="1 3">
    <name type="scientific">Limnoraphis robusta CS-951</name>
    <dbReference type="NCBI Taxonomy" id="1637645"/>
    <lineage>
        <taxon>Bacteria</taxon>
        <taxon>Bacillati</taxon>
        <taxon>Cyanobacteriota</taxon>
        <taxon>Cyanophyceae</taxon>
        <taxon>Oscillatoriophycideae</taxon>
        <taxon>Oscillatoriales</taxon>
        <taxon>Sirenicapillariaceae</taxon>
        <taxon>Limnoraphis</taxon>
    </lineage>
</organism>
<dbReference type="EMBL" id="LATL02000290">
    <property type="protein sequence ID" value="KKD38964.1"/>
    <property type="molecule type" value="Genomic_DNA"/>
</dbReference>
<accession>A0A0F5YJ56</accession>
<evidence type="ECO:0000313" key="1">
    <source>
        <dbReference type="EMBL" id="KKD38964.1"/>
    </source>
</evidence>
<comment type="caution">
    <text evidence="1">The sequence shown here is derived from an EMBL/GenBank/DDBJ whole genome shotgun (WGS) entry which is preliminary data.</text>
</comment>
<reference evidence="1 3" key="1">
    <citation type="submission" date="2015-06" db="EMBL/GenBank/DDBJ databases">
        <title>Draft genome assembly of filamentous brackish cyanobacterium Limnoraphis robusta strain CS-951.</title>
        <authorList>
            <person name="Willis A."/>
            <person name="Parks M."/>
            <person name="Burford M.A."/>
        </authorList>
    </citation>
    <scope>NUCLEOTIDE SEQUENCE [LARGE SCALE GENOMIC DNA]</scope>
    <source>
        <strain evidence="1 3">CS-951</strain>
    </source>
</reference>
<proteinExistence type="predicted"/>
<dbReference type="PATRIC" id="fig|1637645.4.peg.4677"/>
<evidence type="ECO:0000313" key="3">
    <source>
        <dbReference type="Proteomes" id="UP000033607"/>
    </source>
</evidence>
<dbReference type="AlphaFoldDB" id="A0A0F5YJ56"/>
<protein>
    <submittedName>
        <fullName evidence="1">Uncharacterized protein</fullName>
    </submittedName>
</protein>
<evidence type="ECO:0000313" key="2">
    <source>
        <dbReference type="EMBL" id="KMW70189.1"/>
    </source>
</evidence>
<dbReference type="Proteomes" id="UP000033607">
    <property type="component" value="Unassembled WGS sequence"/>
</dbReference>
<dbReference type="RefSeq" id="WP_046277638.1">
    <property type="nucleotide sequence ID" value="NZ_LATL02000235.1"/>
</dbReference>
<name>A0A0F5YJ56_9CYAN</name>
<gene>
    <name evidence="1" type="ORF">WN50_06180</name>
    <name evidence="2" type="ORF">WN50_37135</name>
</gene>
<dbReference type="EMBL" id="LATL02000235">
    <property type="protein sequence ID" value="KMW70189.1"/>
    <property type="molecule type" value="Genomic_DNA"/>
</dbReference>